<organism evidence="3 4">
    <name type="scientific">Fervidobacterium nodosum (strain ATCC 35602 / DSM 5306 / Rt17-B1)</name>
    <dbReference type="NCBI Taxonomy" id="381764"/>
    <lineage>
        <taxon>Bacteria</taxon>
        <taxon>Thermotogati</taxon>
        <taxon>Thermotogota</taxon>
        <taxon>Thermotogae</taxon>
        <taxon>Thermotogales</taxon>
        <taxon>Fervidobacteriaceae</taxon>
        <taxon>Fervidobacterium</taxon>
    </lineage>
</organism>
<dbReference type="eggNOG" id="COG4796">
    <property type="taxonomic scope" value="Bacteria"/>
</dbReference>
<dbReference type="HOGENOM" id="CLU_260095_0_0_0"/>
<dbReference type="InterPro" id="IPR001775">
    <property type="entry name" value="GspD/PilQ"/>
</dbReference>
<reference evidence="3 4" key="2">
    <citation type="journal article" date="2009" name="Proc. Natl. Acad. Sci. U.S.A.">
        <title>On the chimeric nature, thermophilic origin, and phylogenetic placement of the Thermotogales.</title>
        <authorList>
            <person name="Zhaxybayeva O."/>
            <person name="Swithers K.S."/>
            <person name="Lapierre P."/>
            <person name="Fournier G.P."/>
            <person name="Bickhart D.M."/>
            <person name="DeBoy R.T."/>
            <person name="Nelson K.E."/>
            <person name="Nesbo C.L."/>
            <person name="Doolittle W.F."/>
            <person name="Gogarten J.P."/>
            <person name="Noll K.M."/>
        </authorList>
    </citation>
    <scope>NUCLEOTIDE SEQUENCE [LARGE SCALE GENOMIC DNA]</scope>
    <source>
        <strain evidence="4">ATCC 35602 / DSM 5306 / Rt17-B1</strain>
    </source>
</reference>
<dbReference type="PANTHER" id="PTHR30604:SF1">
    <property type="entry name" value="DNA UTILIZATION PROTEIN HOFQ"/>
    <property type="match status" value="1"/>
</dbReference>
<dbReference type="EMBL" id="CP000771">
    <property type="protein sequence ID" value="ABS61112.1"/>
    <property type="molecule type" value="Genomic_DNA"/>
</dbReference>
<dbReference type="PROSITE" id="PS00875">
    <property type="entry name" value="T2SP_D"/>
    <property type="match status" value="1"/>
</dbReference>
<gene>
    <name evidence="3" type="ordered locus">Fnod_1265</name>
</gene>
<dbReference type="PRINTS" id="PR00811">
    <property type="entry name" value="BCTERIALGSPD"/>
</dbReference>
<dbReference type="Pfam" id="PF00263">
    <property type="entry name" value="Secretin"/>
    <property type="match status" value="1"/>
</dbReference>
<dbReference type="OrthoDB" id="9779724at2"/>
<evidence type="ECO:0000313" key="4">
    <source>
        <dbReference type="Proteomes" id="UP000002415"/>
    </source>
</evidence>
<evidence type="ECO:0000256" key="1">
    <source>
        <dbReference type="RuleBase" id="RU004003"/>
    </source>
</evidence>
<dbReference type="InterPro" id="IPR051808">
    <property type="entry name" value="Type_IV_pilus_biogenesis"/>
</dbReference>
<dbReference type="Proteomes" id="UP000002415">
    <property type="component" value="Chromosome"/>
</dbReference>
<feature type="domain" description="Type II/III secretion system secretin-like" evidence="2">
    <location>
        <begin position="1360"/>
        <end position="1515"/>
    </location>
</feature>
<accession>A7HMH9</accession>
<name>A7HMH9_FERNB</name>
<dbReference type="GO" id="GO:0009306">
    <property type="term" value="P:protein secretion"/>
    <property type="evidence" value="ECO:0007669"/>
    <property type="project" value="InterPro"/>
</dbReference>
<evidence type="ECO:0000259" key="2">
    <source>
        <dbReference type="Pfam" id="PF00263"/>
    </source>
</evidence>
<sequence>MNRLIKYFIVFLVLVFFNTLLYSELLDVSYVTSTNEIVIVLSFSKAPNVLYYGKNESRTVHYFLIDDFAKGSIYLPISIGSTEGVQIVPIDGKVNAFVYTLTPGSVKYNTTGTKLYIRLPYSMSSKRLTASFANIKSDILIKDVAEFFGIKVVLYDGAKDKSVSIKLDNSSIEDVIRTILTAANLSYAYASDQVMYIGSKEEIQKNFAVFWQVYDAQVNVEKLREVLSAGSYLGLTRDKSKVFIYGGVNEYKMIAEALVPMKVQDWYYISYNVSDKDIEEALSQISKIYGFTTDDYVILKEQKKIAVKTSKPLEVENLLKQIMARIQQRKWYYIQYNISEDELSSLITSLQKIYDIKDFAILQSDKKLAILVDDASIVSQVEKIIKSAESKVTQLSTTVTYIPVDVNYPERVQAVLKEIYPNSNPKVVSGKLYVVSGYEKIALSLSKESYIGNPWKIVIDDVPENVVISILKYIGVLENDFDMKTIENKVIVNLFSSEDTYKKFLKYVDVLGESTYIVKADENFLKKFKVTILQNFSDGTKLVQGRINEIERLKKSISEEITNFAIQKIPTDPPAEVISKLTGYVVEDKDKYFIVTVSKSEIETAKTTIEKVRKDYGNTMIILPDKYKSEAKKAVEDIYNVKVYQIGESIVLQGSLVNDAKKFLENFVQESENIVEILGKIEPNSSKMLGELFNVKLYQAGDVSYIVGTPSNVSRAKEYAKLIESVSVDLSFKVGQNHIDYLKKVYNVEIDYFPDINKMVVTGLKENVAEAVSYLNSLNPSDSLLSMVLPQNLKKEEIDKLSKLIAPSVEIEQVGNIIYINGEIKDVEKIKQEIEKLSITPERKYLFIDYPDSFDSVIKTLYNVETYKTSQGYVVFGTNEQLENVKKFVSENSVLDKSYTLLNYPEELDSLIKEYFNVKTYKVSQGFIVVGSKEEIGKVSKFIGEISLEQGKEYSLVDDKLLIDVSNKNIKDVIITVGRLFKQQFVLVDDIKSTCSMRTVVSNFQEFLDKLSSYNITYELKNDTYYISIMKTQQSTTTANQVVKEEIKTEPVVVKDGLITINVSNMPVDDIITQVMVKLNKSYKLEKIGASISSMYLKDINYETFKETFSTWVNFTEVGSITYITPKGVINNKTDSKKAFVKDGLINLKIDNEPISQVIQTIFDELGYQVVFAKPIDRTATMSVSGIDFETFNSIMLNYGISIKKSGNVYIVDTTPDATKVQTTYTFNVPRNTDKVEELIKFYGGKTMVSPSAGIIVAYDLDPKNVDDINKLIEKFTTPKIVSIDARIIDESRNGSLSEEIVTLLKAGNYLTFGSNGLTLNVSLLDILDGSIIDKILNEAGISLDLRGAEQGTPFRATSGIGKLLANPNIMTKSGEEARIFIGDSIPLKIVSTSGGQTNEQVISLEGGIELKIVPYVNADNTIDLVITTSVSNFDYSVLVNGLPKINKRDASTKITIKDGQTLVIGGLSREEKSKSEWKVPILGDIPILGYLFRGTKEASEQRSITIFLTAKIVDIMKE</sequence>
<reference evidence="3 4" key="1">
    <citation type="submission" date="2007-07" db="EMBL/GenBank/DDBJ databases">
        <title>Complete sequence of Fervidobacterium nodosum Rt17-B1.</title>
        <authorList>
            <consortium name="US DOE Joint Genome Institute"/>
            <person name="Copeland A."/>
            <person name="Lucas S."/>
            <person name="Lapidus A."/>
            <person name="Barry K."/>
            <person name="Glavina del Rio T."/>
            <person name="Dalin E."/>
            <person name="Tice H."/>
            <person name="Pitluck S."/>
            <person name="Saunders E."/>
            <person name="Brettin T."/>
            <person name="Bruce D."/>
            <person name="Detter J.C."/>
            <person name="Han C."/>
            <person name="Schmutz J."/>
            <person name="Larimer F."/>
            <person name="Land M."/>
            <person name="Hauser L."/>
            <person name="Kyrpides N."/>
            <person name="Mikhailova N."/>
            <person name="Nelson K."/>
            <person name="Gogarten J.P."/>
            <person name="Noll K."/>
            <person name="Richardson P."/>
        </authorList>
    </citation>
    <scope>NUCLEOTIDE SEQUENCE [LARGE SCALE GENOMIC DNA]</scope>
    <source>
        <strain evidence="4">ATCC 35602 / DSM 5306 / Rt17-B1</strain>
    </source>
</reference>
<dbReference type="InterPro" id="IPR004846">
    <property type="entry name" value="T2SS/T3SS_dom"/>
</dbReference>
<evidence type="ECO:0000313" key="3">
    <source>
        <dbReference type="EMBL" id="ABS61112.1"/>
    </source>
</evidence>
<keyword evidence="4" id="KW-1185">Reference proteome</keyword>
<comment type="similarity">
    <text evidence="1">Belongs to the bacterial secretin family.</text>
</comment>
<dbReference type="RefSeq" id="WP_011994421.1">
    <property type="nucleotide sequence ID" value="NC_009718.1"/>
</dbReference>
<protein>
    <submittedName>
        <fullName evidence="3">Type II and III secretion system protein</fullName>
    </submittedName>
</protein>
<proteinExistence type="inferred from homology"/>
<dbReference type="KEGG" id="fno:Fnod_1265"/>
<dbReference type="STRING" id="381764.Fnod_1265"/>
<dbReference type="PANTHER" id="PTHR30604">
    <property type="entry name" value="PROTEIN TRANSPORT PROTEIN HOFQ"/>
    <property type="match status" value="1"/>
</dbReference>
<dbReference type="InterPro" id="IPR004845">
    <property type="entry name" value="T2SS_GspD_CS"/>
</dbReference>